<evidence type="ECO:0000259" key="3">
    <source>
        <dbReference type="PROSITE" id="PS51668"/>
    </source>
</evidence>
<keyword evidence="1" id="KW-0949">S-adenosyl-L-methionine</keyword>
<protein>
    <submittedName>
        <fullName evidence="4">tRNA (N6-threonylcarbamoyladenosine(37)-N6)-methyltransferase TrmO</fullName>
    </submittedName>
</protein>
<dbReference type="Gene3D" id="3.30.1330.130">
    <property type="match status" value="1"/>
</dbReference>
<dbReference type="PANTHER" id="PTHR12818:SF0">
    <property type="entry name" value="TRNA (ADENINE(37)-N6)-METHYLTRANSFERASE"/>
    <property type="match status" value="1"/>
</dbReference>
<comment type="similarity">
    <text evidence="2">Belongs to the tRNA methyltransferase O family.</text>
</comment>
<sequence length="277" mass="31202">MIRFEDLSVIPVGTVHSVIKLKDDMPVQGVTADIEVFMEYVDAMEGIEDYSHLFILSWLHEADRDVLKATPRKISPELPEKGIFSMRSPSRPNPIALTPVTLLGRSGRFLHVSNMDVIDGTPVLDIKPYHAGWDCIFSARNPDKTEKIKKMMPKDLKESFKREAFNYHGELCIGLAVAVRMAMVANQALETDLRVENVGIVIGKNPCISDSLIGITGARLGTHRLLYNLNPKITMANDSYSIFNDKKTIIFKLKRFMKDFFGVLECDANDLFNIEVI</sequence>
<dbReference type="PANTHER" id="PTHR12818">
    <property type="entry name" value="TRNA (ADENINE(37)-N6)-METHYLTRANSFERASE"/>
    <property type="match status" value="1"/>
</dbReference>
<dbReference type="PROSITE" id="PS51668">
    <property type="entry name" value="TSAA_2"/>
    <property type="match status" value="1"/>
</dbReference>
<comment type="caution">
    <text evidence="4">The sequence shown here is derived from an EMBL/GenBank/DDBJ whole genome shotgun (WGS) entry which is preliminary data.</text>
</comment>
<dbReference type="NCBIfam" id="TIGR00104">
    <property type="entry name" value="tRNA_TsaA"/>
    <property type="match status" value="1"/>
</dbReference>
<feature type="domain" description="TsaA-like" evidence="3">
    <location>
        <begin position="9"/>
        <end position="138"/>
    </location>
</feature>
<dbReference type="InterPro" id="IPR023370">
    <property type="entry name" value="TrmO-like_N"/>
</dbReference>
<proteinExistence type="inferred from homology"/>
<dbReference type="Gene3D" id="2.40.30.70">
    <property type="entry name" value="YaeB-like"/>
    <property type="match status" value="1"/>
</dbReference>
<dbReference type="AlphaFoldDB" id="A0AAP2RB25"/>
<reference evidence="4 5" key="1">
    <citation type="submission" date="2017-11" db="EMBL/GenBank/DDBJ databases">
        <title>Isolation and Characterization of Family Methanocellaceae Species from Potential Methane Hydrate Area Offshore Southwestern Taiwan.</title>
        <authorList>
            <person name="Zhang W.-L."/>
            <person name="Chen W.-C."/>
            <person name="Lai M.-C."/>
            <person name="Chen S.-C."/>
        </authorList>
    </citation>
    <scope>NUCLEOTIDE SEQUENCE [LARGE SCALE GENOMIC DNA]</scope>
    <source>
        <strain evidence="4 5">CWC-04</strain>
    </source>
</reference>
<dbReference type="EMBL" id="PGCK01000003">
    <property type="protein sequence ID" value="MCD1294271.1"/>
    <property type="molecule type" value="Genomic_DNA"/>
</dbReference>
<dbReference type="Pfam" id="PF01980">
    <property type="entry name" value="TrmO_N"/>
    <property type="match status" value="1"/>
</dbReference>
<dbReference type="InterPro" id="IPR040372">
    <property type="entry name" value="YaeB-like"/>
</dbReference>
<gene>
    <name evidence="4" type="primary">tsaA</name>
    <name evidence="4" type="ORF">CUJ83_04575</name>
</gene>
<evidence type="ECO:0000256" key="1">
    <source>
        <dbReference type="ARBA" id="ARBA00022691"/>
    </source>
</evidence>
<dbReference type="InterPro" id="IPR036414">
    <property type="entry name" value="YaeB_N_sf"/>
</dbReference>
<dbReference type="Pfam" id="PF02663">
    <property type="entry name" value="FmdE"/>
    <property type="match status" value="1"/>
</dbReference>
<accession>A0AAP2RB25</accession>
<dbReference type="InterPro" id="IPR003814">
    <property type="entry name" value="FmdEsu_dom"/>
</dbReference>
<dbReference type="SUPFAM" id="SSF118196">
    <property type="entry name" value="YaeB-like"/>
    <property type="match status" value="1"/>
</dbReference>
<dbReference type="SUPFAM" id="SSF143555">
    <property type="entry name" value="FwdE-like"/>
    <property type="match status" value="1"/>
</dbReference>
<name>A0AAP2RB25_9EURY</name>
<dbReference type="InterPro" id="IPR036413">
    <property type="entry name" value="YaeB-like_sf"/>
</dbReference>
<evidence type="ECO:0000313" key="4">
    <source>
        <dbReference type="EMBL" id="MCD1294271.1"/>
    </source>
</evidence>
<keyword evidence="5" id="KW-1185">Reference proteome</keyword>
<evidence type="ECO:0000313" key="5">
    <source>
        <dbReference type="Proteomes" id="UP001320159"/>
    </source>
</evidence>
<dbReference type="CDD" id="cd09281">
    <property type="entry name" value="UPF0066"/>
    <property type="match status" value="1"/>
</dbReference>
<dbReference type="Proteomes" id="UP001320159">
    <property type="component" value="Unassembled WGS sequence"/>
</dbReference>
<evidence type="ECO:0000256" key="2">
    <source>
        <dbReference type="ARBA" id="ARBA00033753"/>
    </source>
</evidence>
<organism evidence="4 5">
    <name type="scientific">Methanooceanicella nereidis</name>
    <dbReference type="NCBI Taxonomy" id="2052831"/>
    <lineage>
        <taxon>Archaea</taxon>
        <taxon>Methanobacteriati</taxon>
        <taxon>Methanobacteriota</taxon>
        <taxon>Stenosarchaea group</taxon>
        <taxon>Methanomicrobia</taxon>
        <taxon>Methanocellales</taxon>
        <taxon>Methanocellaceae</taxon>
        <taxon>Methanooceanicella</taxon>
    </lineage>
</organism>